<evidence type="ECO:0000313" key="1">
    <source>
        <dbReference type="EMBL" id="AFM26387.1"/>
    </source>
</evidence>
<reference evidence="2" key="1">
    <citation type="submission" date="2012-06" db="EMBL/GenBank/DDBJ databases">
        <title>Complete sequence of chromosome of Desulfomonile tiedjei DSM 6799.</title>
        <authorList>
            <person name="Lucas S."/>
            <person name="Copeland A."/>
            <person name="Lapidus A."/>
            <person name="Glavina del Rio T."/>
            <person name="Dalin E."/>
            <person name="Tice H."/>
            <person name="Bruce D."/>
            <person name="Goodwin L."/>
            <person name="Pitluck S."/>
            <person name="Peters L."/>
            <person name="Ovchinnikova G."/>
            <person name="Zeytun A."/>
            <person name="Lu M."/>
            <person name="Kyrpides N."/>
            <person name="Mavromatis K."/>
            <person name="Ivanova N."/>
            <person name="Brettin T."/>
            <person name="Detter J.C."/>
            <person name="Han C."/>
            <person name="Larimer F."/>
            <person name="Land M."/>
            <person name="Hauser L."/>
            <person name="Markowitz V."/>
            <person name="Cheng J.-F."/>
            <person name="Hugenholtz P."/>
            <person name="Woyke T."/>
            <person name="Wu D."/>
            <person name="Spring S."/>
            <person name="Schroeder M."/>
            <person name="Brambilla E."/>
            <person name="Klenk H.-P."/>
            <person name="Eisen J.A."/>
        </authorList>
    </citation>
    <scope>NUCLEOTIDE SEQUENCE [LARGE SCALE GENOMIC DNA]</scope>
    <source>
        <strain evidence="2">ATCC 49306 / DSM 6799 / DCB-1</strain>
    </source>
</reference>
<dbReference type="KEGG" id="dti:Desti_3743"/>
<gene>
    <name evidence="1" type="ordered locus">Desti_3743</name>
</gene>
<dbReference type="EMBL" id="CP003360">
    <property type="protein sequence ID" value="AFM26387.1"/>
    <property type="molecule type" value="Genomic_DNA"/>
</dbReference>
<dbReference type="Proteomes" id="UP000006055">
    <property type="component" value="Chromosome"/>
</dbReference>
<dbReference type="RefSeq" id="WP_014811515.1">
    <property type="nucleotide sequence ID" value="NC_018025.1"/>
</dbReference>
<organism evidence="1 2">
    <name type="scientific">Desulfomonile tiedjei (strain ATCC 49306 / DSM 6799 / DCB-1)</name>
    <dbReference type="NCBI Taxonomy" id="706587"/>
    <lineage>
        <taxon>Bacteria</taxon>
        <taxon>Pseudomonadati</taxon>
        <taxon>Thermodesulfobacteriota</taxon>
        <taxon>Desulfomonilia</taxon>
        <taxon>Desulfomonilales</taxon>
        <taxon>Desulfomonilaceae</taxon>
        <taxon>Desulfomonile</taxon>
    </lineage>
</organism>
<name>I4C9Z6_DESTA</name>
<dbReference type="AlphaFoldDB" id="I4C9Z6"/>
<dbReference type="HOGENOM" id="CLU_2648639_0_0_7"/>
<evidence type="ECO:0000313" key="2">
    <source>
        <dbReference type="Proteomes" id="UP000006055"/>
    </source>
</evidence>
<sequence>MASLFREFTAAYEEFQKRFPKHPLVEEMRNSVSRGRFPSDKWLREHIDAMTRLMAPIWKQDDTRASGSSSDRSDAA</sequence>
<protein>
    <submittedName>
        <fullName evidence="1">Uncharacterized protein</fullName>
    </submittedName>
</protein>
<accession>I4C9Z6</accession>
<proteinExistence type="predicted"/>
<keyword evidence="2" id="KW-1185">Reference proteome</keyword>